<dbReference type="STRING" id="205917.A0A4Y9Y990"/>
<dbReference type="OrthoDB" id="3262920at2759"/>
<dbReference type="Proteomes" id="UP000298327">
    <property type="component" value="Unassembled WGS sequence"/>
</dbReference>
<comment type="caution">
    <text evidence="1">The sequence shown here is derived from an EMBL/GenBank/DDBJ whole genome shotgun (WGS) entry which is preliminary data.</text>
</comment>
<dbReference type="EMBL" id="SEOQ01000689">
    <property type="protein sequence ID" value="TFY58323.1"/>
    <property type="molecule type" value="Genomic_DNA"/>
</dbReference>
<evidence type="ECO:0000313" key="1">
    <source>
        <dbReference type="EMBL" id="TFY58323.1"/>
    </source>
</evidence>
<protein>
    <submittedName>
        <fullName evidence="1">Uncharacterized protein</fullName>
    </submittedName>
</protein>
<dbReference type="AlphaFoldDB" id="A0A4Y9Y990"/>
<reference evidence="1 2" key="1">
    <citation type="submission" date="2019-02" db="EMBL/GenBank/DDBJ databases">
        <title>Genome sequencing of the rare red list fungi Dentipellis fragilis.</title>
        <authorList>
            <person name="Buettner E."/>
            <person name="Kellner H."/>
        </authorList>
    </citation>
    <scope>NUCLEOTIDE SEQUENCE [LARGE SCALE GENOMIC DNA]</scope>
    <source>
        <strain evidence="1 2">DSM 105465</strain>
    </source>
</reference>
<organism evidence="1 2">
    <name type="scientific">Dentipellis fragilis</name>
    <dbReference type="NCBI Taxonomy" id="205917"/>
    <lineage>
        <taxon>Eukaryota</taxon>
        <taxon>Fungi</taxon>
        <taxon>Dikarya</taxon>
        <taxon>Basidiomycota</taxon>
        <taxon>Agaricomycotina</taxon>
        <taxon>Agaricomycetes</taxon>
        <taxon>Russulales</taxon>
        <taxon>Hericiaceae</taxon>
        <taxon>Dentipellis</taxon>
    </lineage>
</organism>
<keyword evidence="2" id="KW-1185">Reference proteome</keyword>
<dbReference type="SUPFAM" id="SSF56672">
    <property type="entry name" value="DNA/RNA polymerases"/>
    <property type="match status" value="1"/>
</dbReference>
<sequence length="185" mass="21349">MDEKTWTMQEKEATYLMDYDPATRTFKPPKKVKAMRLRSLQTRQDTSPSDQLFTESMDTGDYNIPLEWTTLDPRTPPDDPPNILIGKTNFAQQLAITAAKDKPEKTLEEMVPPHYHEYKDVFEKQASERLPTRRPWDHAIDLKPDAEPYSAKAYPMSPNELRVVLRLHLRAKGLAYEALAMAEGE</sequence>
<dbReference type="InterPro" id="IPR043502">
    <property type="entry name" value="DNA/RNA_pol_sf"/>
</dbReference>
<gene>
    <name evidence="1" type="ORF">EVG20_g8191</name>
</gene>
<name>A0A4Y9Y990_9AGAM</name>
<accession>A0A4Y9Y990</accession>
<evidence type="ECO:0000313" key="2">
    <source>
        <dbReference type="Proteomes" id="UP000298327"/>
    </source>
</evidence>
<proteinExistence type="predicted"/>